<evidence type="ECO:0000313" key="1">
    <source>
        <dbReference type="EMBL" id="OAV01988.1"/>
    </source>
</evidence>
<name>A0A7Z0V040_MORCA</name>
<reference evidence="1 2" key="1">
    <citation type="journal article" date="2016" name="Genome Biol. Evol.">
        <title>Comparative Genomic Analyses of the Moraxella catarrhalis Serosensitive and Seroresistant Lineages Demonstrate Their Independent Evolution.</title>
        <authorList>
            <person name="Earl J.P."/>
            <person name="de Vries S.P."/>
            <person name="Ahmed A."/>
            <person name="Powell E."/>
            <person name="Schultz M.P."/>
            <person name="Hermans P.W."/>
            <person name="Hill D.J."/>
            <person name="Zhou Z."/>
            <person name="Constantinidou C.I."/>
            <person name="Hu F.Z."/>
            <person name="Bootsma H.J."/>
            <person name="Ehrlich G.D."/>
        </authorList>
    </citation>
    <scope>NUCLEOTIDE SEQUENCE [LARGE SCALE GENOMIC DNA]</scope>
    <source>
        <strain evidence="1 2">Z7574</strain>
    </source>
</reference>
<dbReference type="Proteomes" id="UP000078446">
    <property type="component" value="Unassembled WGS sequence"/>
</dbReference>
<dbReference type="EMBL" id="LXHE01000002">
    <property type="protein sequence ID" value="OAV01988.1"/>
    <property type="molecule type" value="Genomic_DNA"/>
</dbReference>
<accession>A0A7Z0V040</accession>
<protein>
    <submittedName>
        <fullName evidence="1">Uncharacterized protein</fullName>
    </submittedName>
</protein>
<comment type="caution">
    <text evidence="1">The sequence shown here is derived from an EMBL/GenBank/DDBJ whole genome shotgun (WGS) entry which is preliminary data.</text>
</comment>
<dbReference type="AlphaFoldDB" id="A0A7Z0V040"/>
<sequence length="37" mass="4247">MIAHIQSYQYAKIDLINLTLSDMMTEILGKIHAKKTI</sequence>
<gene>
    <name evidence="1" type="ORF">AO382_0354</name>
</gene>
<organism evidence="1 2">
    <name type="scientific">Moraxella catarrhalis</name>
    <name type="common">Branhamella catarrhalis</name>
    <dbReference type="NCBI Taxonomy" id="480"/>
    <lineage>
        <taxon>Bacteria</taxon>
        <taxon>Pseudomonadati</taxon>
        <taxon>Pseudomonadota</taxon>
        <taxon>Gammaproteobacteria</taxon>
        <taxon>Moraxellales</taxon>
        <taxon>Moraxellaceae</taxon>
        <taxon>Moraxella</taxon>
    </lineage>
</organism>
<proteinExistence type="predicted"/>
<evidence type="ECO:0000313" key="2">
    <source>
        <dbReference type="Proteomes" id="UP000078446"/>
    </source>
</evidence>